<dbReference type="AlphaFoldDB" id="A0A4Y7STP6"/>
<organism evidence="2 3">
    <name type="scientific">Coprinellus micaceus</name>
    <name type="common">Glistening ink-cap mushroom</name>
    <name type="synonym">Coprinus micaceus</name>
    <dbReference type="NCBI Taxonomy" id="71717"/>
    <lineage>
        <taxon>Eukaryota</taxon>
        <taxon>Fungi</taxon>
        <taxon>Dikarya</taxon>
        <taxon>Basidiomycota</taxon>
        <taxon>Agaricomycotina</taxon>
        <taxon>Agaricomycetes</taxon>
        <taxon>Agaricomycetidae</taxon>
        <taxon>Agaricales</taxon>
        <taxon>Agaricineae</taxon>
        <taxon>Psathyrellaceae</taxon>
        <taxon>Coprinellus</taxon>
    </lineage>
</organism>
<feature type="region of interest" description="Disordered" evidence="1">
    <location>
        <begin position="280"/>
        <end position="373"/>
    </location>
</feature>
<feature type="compositionally biased region" description="Polar residues" evidence="1">
    <location>
        <begin position="280"/>
        <end position="289"/>
    </location>
</feature>
<sequence length="544" mass="60966">MYDSPFIYAAAHFHQYAKDPMLINSDVDMEGANRRVVAAGARDWTAEEIERASDFRRNLADTLRVEATIPKTKGLKPIWSIFLNTPYTNNINRHLAWYKTIMSLKFSNIPYGTYDRSLPNRWCTGCQSYDHILDSCPYPDLPGWKSLTTDGVEAVAEASELEWRILLEDERGSEHEIHENATAEPLSLPLPNLDLPSPPPSYSLVVAPLQKKTRALTENPVNRPTIWNEHPNLRSWSNEERQPRNAGMDSGTRRSMPQQNLLTMQRELLGILYTYSRNEQVPQGRNATPSRVRGSGNADAADTTDDNPGSNGRQTSRSHPESGSEPLPQNGRAQERGIRNTQVSMGVGMPPEVPQQQIMPNGASDSGPKTSKSASRAVLQVATLNMRGGGSATTSRKWNQINQLVRDENIGVLALQETHISTETAAELESQFGRLKIIISPHPTYPTSREGVALVINKYTTQWKETRTWTLIEGKAILVSLKWHHENQVNILAVYAPTGSGTENADFWTMLEEKFKNDQSLPRVDVMLGDCNMVEMELDRSPMH</sequence>
<reference evidence="2 3" key="1">
    <citation type="journal article" date="2019" name="Nat. Ecol. Evol.">
        <title>Megaphylogeny resolves global patterns of mushroom evolution.</title>
        <authorList>
            <person name="Varga T."/>
            <person name="Krizsan K."/>
            <person name="Foldi C."/>
            <person name="Dima B."/>
            <person name="Sanchez-Garcia M."/>
            <person name="Sanchez-Ramirez S."/>
            <person name="Szollosi G.J."/>
            <person name="Szarkandi J.G."/>
            <person name="Papp V."/>
            <person name="Albert L."/>
            <person name="Andreopoulos W."/>
            <person name="Angelini C."/>
            <person name="Antonin V."/>
            <person name="Barry K.W."/>
            <person name="Bougher N.L."/>
            <person name="Buchanan P."/>
            <person name="Buyck B."/>
            <person name="Bense V."/>
            <person name="Catcheside P."/>
            <person name="Chovatia M."/>
            <person name="Cooper J."/>
            <person name="Damon W."/>
            <person name="Desjardin D."/>
            <person name="Finy P."/>
            <person name="Geml J."/>
            <person name="Haridas S."/>
            <person name="Hughes K."/>
            <person name="Justo A."/>
            <person name="Karasinski D."/>
            <person name="Kautmanova I."/>
            <person name="Kiss B."/>
            <person name="Kocsube S."/>
            <person name="Kotiranta H."/>
            <person name="LaButti K.M."/>
            <person name="Lechner B.E."/>
            <person name="Liimatainen K."/>
            <person name="Lipzen A."/>
            <person name="Lukacs Z."/>
            <person name="Mihaltcheva S."/>
            <person name="Morgado L.N."/>
            <person name="Niskanen T."/>
            <person name="Noordeloos M.E."/>
            <person name="Ohm R.A."/>
            <person name="Ortiz-Santana B."/>
            <person name="Ovrebo C."/>
            <person name="Racz N."/>
            <person name="Riley R."/>
            <person name="Savchenko A."/>
            <person name="Shiryaev A."/>
            <person name="Soop K."/>
            <person name="Spirin V."/>
            <person name="Szebenyi C."/>
            <person name="Tomsovsky M."/>
            <person name="Tulloss R.E."/>
            <person name="Uehling J."/>
            <person name="Grigoriev I.V."/>
            <person name="Vagvolgyi C."/>
            <person name="Papp T."/>
            <person name="Martin F.M."/>
            <person name="Miettinen O."/>
            <person name="Hibbett D.S."/>
            <person name="Nagy L.G."/>
        </authorList>
    </citation>
    <scope>NUCLEOTIDE SEQUENCE [LARGE SCALE GENOMIC DNA]</scope>
    <source>
        <strain evidence="2 3">FP101781</strain>
    </source>
</reference>
<gene>
    <name evidence="2" type="ORF">FA13DRAFT_1714218</name>
</gene>
<dbReference type="STRING" id="71717.A0A4Y7STP6"/>
<dbReference type="InterPro" id="IPR036691">
    <property type="entry name" value="Endo/exonu/phosph_ase_sf"/>
</dbReference>
<accession>A0A4Y7STP6</accession>
<evidence type="ECO:0008006" key="4">
    <source>
        <dbReference type="Google" id="ProtNLM"/>
    </source>
</evidence>
<keyword evidence="3" id="KW-1185">Reference proteome</keyword>
<evidence type="ECO:0000256" key="1">
    <source>
        <dbReference type="SAM" id="MobiDB-lite"/>
    </source>
</evidence>
<name>A0A4Y7STP6_COPMI</name>
<evidence type="ECO:0000313" key="3">
    <source>
        <dbReference type="Proteomes" id="UP000298030"/>
    </source>
</evidence>
<proteinExistence type="predicted"/>
<dbReference type="Gene3D" id="3.60.10.10">
    <property type="entry name" value="Endonuclease/exonuclease/phosphatase"/>
    <property type="match status" value="1"/>
</dbReference>
<dbReference type="Proteomes" id="UP000298030">
    <property type="component" value="Unassembled WGS sequence"/>
</dbReference>
<dbReference type="EMBL" id="QPFP01000060">
    <property type="protein sequence ID" value="TEB25101.1"/>
    <property type="molecule type" value="Genomic_DNA"/>
</dbReference>
<feature type="compositionally biased region" description="Polar residues" evidence="1">
    <location>
        <begin position="307"/>
        <end position="317"/>
    </location>
</feature>
<evidence type="ECO:0000313" key="2">
    <source>
        <dbReference type="EMBL" id="TEB25101.1"/>
    </source>
</evidence>
<dbReference type="SUPFAM" id="SSF56219">
    <property type="entry name" value="DNase I-like"/>
    <property type="match status" value="1"/>
</dbReference>
<feature type="compositionally biased region" description="Polar residues" evidence="1">
    <location>
        <begin position="354"/>
        <end position="373"/>
    </location>
</feature>
<comment type="caution">
    <text evidence="2">The sequence shown here is derived from an EMBL/GenBank/DDBJ whole genome shotgun (WGS) entry which is preliminary data.</text>
</comment>
<feature type="region of interest" description="Disordered" evidence="1">
    <location>
        <begin position="222"/>
        <end position="258"/>
    </location>
</feature>
<protein>
    <recommendedName>
        <fullName evidence="4">Endonuclease/exonuclease/phosphatase domain-containing protein</fullName>
    </recommendedName>
</protein>
<dbReference type="OrthoDB" id="3131111at2759"/>